<dbReference type="PANTHER" id="PTHR21183">
    <property type="entry name" value="RIBOSOMAL PROTEIN L47, MITOCHONDRIAL-RELATED"/>
    <property type="match status" value="1"/>
</dbReference>
<dbReference type="Proteomes" id="UP000295703">
    <property type="component" value="Unassembled WGS sequence"/>
</dbReference>
<comment type="caution">
    <text evidence="9">The sequence shown here is derived from an EMBL/GenBank/DDBJ whole genome shotgun (WGS) entry which is preliminary data.</text>
</comment>
<keyword evidence="10" id="KW-1185">Reference proteome</keyword>
<dbReference type="STRING" id="5466.A0A4R8RIX2"/>
<keyword evidence="4" id="KW-0496">Mitochondrion</keyword>
<dbReference type="EMBL" id="RYZW01000023">
    <property type="protein sequence ID" value="TDZ65128.1"/>
    <property type="molecule type" value="Genomic_DNA"/>
</dbReference>
<dbReference type="InterPro" id="IPR010729">
    <property type="entry name" value="Ribosomal_uL29_mit"/>
</dbReference>
<dbReference type="GO" id="GO:0032543">
    <property type="term" value="P:mitochondrial translation"/>
    <property type="evidence" value="ECO:0007669"/>
    <property type="project" value="TreeGrafter"/>
</dbReference>
<organism evidence="9 10">
    <name type="scientific">Colletotrichum trifolii</name>
    <dbReference type="NCBI Taxonomy" id="5466"/>
    <lineage>
        <taxon>Eukaryota</taxon>
        <taxon>Fungi</taxon>
        <taxon>Dikarya</taxon>
        <taxon>Ascomycota</taxon>
        <taxon>Pezizomycotina</taxon>
        <taxon>Sordariomycetes</taxon>
        <taxon>Hypocreomycetidae</taxon>
        <taxon>Glomerellales</taxon>
        <taxon>Glomerellaceae</taxon>
        <taxon>Colletotrichum</taxon>
        <taxon>Colletotrichum orbiculare species complex</taxon>
    </lineage>
</organism>
<sequence>MAHLNSMRPSIGSVLRASATPVFPRITTSSFSTSAAQSARKTRDNNRLRGVTTMRRSGPREPLSVSFEEIPKPANYKRTVSVDPYHGLWEFFYNKEIANVPAEDQSHGRAWEVSELRLKSWEDLHALWYICLKERNRIATARRERLRRRLGFGDHEADERERVVKSTMKRIKHVLTERFYVWEDANKLAEQDPHYDLSGEGQVYTEFDHVMQFKLDPTEVQAYEQEYANAQEGVAEQKVEAEVGAEADNKAVSGQGPKIGEVEVETQPAETKAAEKPAEKPAPSIPVPKL</sequence>
<dbReference type="PANTHER" id="PTHR21183:SF18">
    <property type="entry name" value="LARGE RIBOSOMAL SUBUNIT PROTEIN UL29M"/>
    <property type="match status" value="1"/>
</dbReference>
<evidence type="ECO:0000256" key="4">
    <source>
        <dbReference type="ARBA" id="ARBA00023128"/>
    </source>
</evidence>
<proteinExistence type="inferred from homology"/>
<dbReference type="AlphaFoldDB" id="A0A4R8RIX2"/>
<keyword evidence="3 9" id="KW-0689">Ribosomal protein</keyword>
<feature type="region of interest" description="Disordered" evidence="8">
    <location>
        <begin position="241"/>
        <end position="290"/>
    </location>
</feature>
<evidence type="ECO:0000256" key="6">
    <source>
        <dbReference type="ARBA" id="ARBA00035289"/>
    </source>
</evidence>
<reference evidence="9 10" key="1">
    <citation type="submission" date="2018-12" db="EMBL/GenBank/DDBJ databases">
        <title>Genome sequence and assembly of Colletotrichum trifolii.</title>
        <authorList>
            <person name="Gan P."/>
            <person name="Shirasu K."/>
        </authorList>
    </citation>
    <scope>NUCLEOTIDE SEQUENCE [LARGE SCALE GENOMIC DNA]</scope>
    <source>
        <strain evidence="9 10">543-2</strain>
    </source>
</reference>
<gene>
    <name evidence="9" type="ORF">CTRI78_v003658</name>
</gene>
<dbReference type="GO" id="GO:0003735">
    <property type="term" value="F:structural constituent of ribosome"/>
    <property type="evidence" value="ECO:0007669"/>
    <property type="project" value="InterPro"/>
</dbReference>
<evidence type="ECO:0000256" key="8">
    <source>
        <dbReference type="SAM" id="MobiDB-lite"/>
    </source>
</evidence>
<evidence type="ECO:0000256" key="1">
    <source>
        <dbReference type="ARBA" id="ARBA00004173"/>
    </source>
</evidence>
<dbReference type="Gene3D" id="6.10.330.20">
    <property type="match status" value="1"/>
</dbReference>
<dbReference type="InterPro" id="IPR038340">
    <property type="entry name" value="MRP-L47_sf"/>
</dbReference>
<comment type="similarity">
    <text evidence="2">Belongs to the universal ribosomal protein uL29 family.</text>
</comment>
<evidence type="ECO:0000256" key="2">
    <source>
        <dbReference type="ARBA" id="ARBA00009254"/>
    </source>
</evidence>
<keyword evidence="5" id="KW-0687">Ribonucleoprotein</keyword>
<protein>
    <recommendedName>
        <fullName evidence="6">Large ribosomal subunit protein uL29m</fullName>
    </recommendedName>
    <alternativeName>
        <fullName evidence="7">54S ribosomal protein L4, mitochondrial</fullName>
    </alternativeName>
</protein>
<evidence type="ECO:0000256" key="7">
    <source>
        <dbReference type="ARBA" id="ARBA00035399"/>
    </source>
</evidence>
<evidence type="ECO:0000256" key="3">
    <source>
        <dbReference type="ARBA" id="ARBA00022980"/>
    </source>
</evidence>
<evidence type="ECO:0000256" key="5">
    <source>
        <dbReference type="ARBA" id="ARBA00023274"/>
    </source>
</evidence>
<dbReference type="GO" id="GO:0005762">
    <property type="term" value="C:mitochondrial large ribosomal subunit"/>
    <property type="evidence" value="ECO:0007669"/>
    <property type="project" value="TreeGrafter"/>
</dbReference>
<comment type="subcellular location">
    <subcellularLocation>
        <location evidence="1">Mitochondrion</location>
    </subcellularLocation>
</comment>
<evidence type="ECO:0000313" key="9">
    <source>
        <dbReference type="EMBL" id="TDZ65128.1"/>
    </source>
</evidence>
<accession>A0A4R8RIX2</accession>
<name>A0A4R8RIX2_COLTR</name>
<evidence type="ECO:0000313" key="10">
    <source>
        <dbReference type="Proteomes" id="UP000295703"/>
    </source>
</evidence>
<dbReference type="Pfam" id="PF06984">
    <property type="entry name" value="MRP-L47"/>
    <property type="match status" value="1"/>
</dbReference>